<evidence type="ECO:0000256" key="5">
    <source>
        <dbReference type="ARBA" id="ARBA00022771"/>
    </source>
</evidence>
<dbReference type="Gene3D" id="3.30.40.10">
    <property type="entry name" value="Zinc/RING finger domain, C3HC4 (zinc finger)"/>
    <property type="match status" value="2"/>
</dbReference>
<dbReference type="InterPro" id="IPR001841">
    <property type="entry name" value="Znf_RING"/>
</dbReference>
<proteinExistence type="predicted"/>
<sequence length="1650" mass="183877">MSGCSKAADKADLRYCCRACSQILCSLGGYRKHFKNNHPEANQGFYQYDVIKPDSGTASWYKCRCCPKIFVGKKKYTAHITTVHFREPSESDIINKPNSTNEKKTSPEKNKPTSATPEPVRGPNLKIYTCKHCGREYNNYYSCYSHVKKNHPEGQGNHAITSTNQKTASSTNQNSTSLVPVQGNENDGKIYECKPCKKQYGNYKSYSSHFRTLHPGVIARKSDYTYIKKNKKDALKVRDPGVCIFCDDGVDDEMKCGKLLQSPGLTVHYFCMLFASGLSQNGKTDTSGLLGFLPVDINKEVRRGKRLRCIYCKKLGATIGCIYKSCRQMFHLPCGRKNATLHQFYGNFRSFCEDHRPEQELSIEEISSTPVKQKIMTCPICMHEMKTEISTTTMKAPCCKNSWFHRECIQQTALASGTHFFKCPLCNNKDEFQSTMLEFGIYIPDRDAAWELEPNAYQDLLERHCRCDLKKCVCPKGRSYDKPCSKWEIILCDNCGSRGTHLECAGFKHNKVDWICKNCEAIQKKDVRRVSHNKFVKLSQLKVEGVSEDKQKELQRKWTEHLAEHKASSGYPGPGDLMRKRKHEDDSDLPTSKRYKEATPGGKSRLSLSKHTKNATHTQKSKKYTYLNSKRPTKMLSKQTLGYSPWKSPRKRALPIVDLGRNNLFKEHGITGPVCTVTSLETGDLFCSNIVKKPPRLNLNWRNGSADSKRNTGTHISPSTLPIMARNSSGKQGSKFWTYITEPNPTEEPTVKATRVLPKELKQIAPTADFLDRDFYKTVSEGLQTKLPSAVRKLLEPPKGWSKNDSYYAQMNFTDLQALAVSESSPTKNSKVQSEAKAMTVPESSSSEYSKVQPEAKAMTVPESSSSEYSKVQPEAKAMTVPESSPSENSKNQPDKQESKPSKILAELLPPKGWNQEDSFYSNLSKLKSRRIEPSMEAAGEGGGKMEKFDLYSSSSEELNEAVLKGLEDLDVMINEMSPESPKKITQNAEDTPRSTQSLVKDTPKSTQPFIDSNPKLKQACIDSTPKSTQPHLDHPPKSPKSGKPINKVIEDPQQTKAMTTKLYQGFVKSLLPSDGFKDKTALQCDTDSPMKLRTGKTPSTNSTPIKTPSTNSTPIKMNSNNVIKKLQSRIHDTVDDDIPKVAKEGNITNGLDQIDNDAPLKDNSIVISKLKNMERQLSKLTSSEGWTSKLAADVMSDSISSNIEQPSLTSADDVITDVLEASTTPIKDGCTMALTPNSANMAHSSSSSASKTYFLRKQSSDTSATSTCSLEGSISGLSSTSSKNYPFKKQLSATPNGDPLDAIEEGPLSSDLSNNSYHPLLQNYINDHMVDQPLISPSDKNNNSPLKDCPSPSDNIEFVPSSAGSMDSSKNMFPYLGQLDDDSNTNIKTPSNRIEMVPSSTGSNEGSKPEMFAYLEQLKTDHRISSRKSLLHDFTQLYPTPGLDTQDKPPSAQKRKYVKRKKCRCQKCGKFSLNKAEYLSKLRNTCKKGNLTSRQDNGASAQYNGASIQYNGASTQYNGASTQYNGTSIQYNGVSTQDNCAEHDKVDFPNPRLSNVSQTYLESGEWPSIADPGACYNDDLELSNCERNKDIGSSKSSRARSLLREPWGTKKKWEQDETPQSSTLSKAMLLPETPKHYVKIHTTLRISHT</sequence>
<feature type="compositionally biased region" description="Polar residues" evidence="10">
    <location>
        <begin position="1385"/>
        <end position="1407"/>
    </location>
</feature>
<reference evidence="14" key="1">
    <citation type="submission" date="2022-03" db="EMBL/GenBank/DDBJ databases">
        <authorList>
            <person name="Martin C."/>
        </authorList>
    </citation>
    <scope>NUCLEOTIDE SEQUENCE</scope>
</reference>
<dbReference type="Proteomes" id="UP000749559">
    <property type="component" value="Unassembled WGS sequence"/>
</dbReference>
<evidence type="ECO:0000313" key="15">
    <source>
        <dbReference type="Proteomes" id="UP000749559"/>
    </source>
</evidence>
<dbReference type="SUPFAM" id="SSF57903">
    <property type="entry name" value="FYVE/PHD zinc finger"/>
    <property type="match status" value="1"/>
</dbReference>
<organism evidence="14 15">
    <name type="scientific">Owenia fusiformis</name>
    <name type="common">Polychaete worm</name>
    <dbReference type="NCBI Taxonomy" id="6347"/>
    <lineage>
        <taxon>Eukaryota</taxon>
        <taxon>Metazoa</taxon>
        <taxon>Spiralia</taxon>
        <taxon>Lophotrochozoa</taxon>
        <taxon>Annelida</taxon>
        <taxon>Polychaeta</taxon>
        <taxon>Sedentaria</taxon>
        <taxon>Canalipalpata</taxon>
        <taxon>Sabellida</taxon>
        <taxon>Oweniida</taxon>
        <taxon>Oweniidae</taxon>
        <taxon>Owenia</taxon>
    </lineage>
</organism>
<evidence type="ECO:0000256" key="8">
    <source>
        <dbReference type="ARBA" id="ARBA00023242"/>
    </source>
</evidence>
<dbReference type="InterPro" id="IPR059102">
    <property type="entry name" value="PHD_PHF7/G2E3-like"/>
</dbReference>
<accession>A0A8S4PHV2</accession>
<evidence type="ECO:0000313" key="14">
    <source>
        <dbReference type="EMBL" id="CAH1792605.1"/>
    </source>
</evidence>
<dbReference type="InterPro" id="IPR042013">
    <property type="entry name" value="PHF7/G2E3_ePHD"/>
</dbReference>
<feature type="compositionally biased region" description="Polar residues" evidence="10">
    <location>
        <begin position="882"/>
        <end position="892"/>
    </location>
</feature>
<feature type="compositionally biased region" description="Basic residues" evidence="10">
    <location>
        <begin position="608"/>
        <end position="622"/>
    </location>
</feature>
<evidence type="ECO:0000259" key="12">
    <source>
        <dbReference type="PROSITE" id="PS50157"/>
    </source>
</evidence>
<gene>
    <name evidence="14" type="ORF">OFUS_LOCUS17550</name>
</gene>
<comment type="subcellular location">
    <subcellularLocation>
        <location evidence="1">Nucleus</location>
    </subcellularLocation>
</comment>
<feature type="compositionally biased region" description="Polar residues" evidence="10">
    <location>
        <begin position="158"/>
        <end position="181"/>
    </location>
</feature>
<protein>
    <submittedName>
        <fullName evidence="14">Uncharacterized protein</fullName>
    </submittedName>
</protein>
<evidence type="ECO:0000256" key="1">
    <source>
        <dbReference type="ARBA" id="ARBA00004123"/>
    </source>
</evidence>
<dbReference type="InterPro" id="IPR051188">
    <property type="entry name" value="PHD-type_Zinc_Finger"/>
</dbReference>
<feature type="region of interest" description="Disordered" evidence="10">
    <location>
        <begin position="823"/>
        <end position="903"/>
    </location>
</feature>
<dbReference type="PANTHER" id="PTHR12420">
    <property type="entry name" value="PHD FINGER PROTEIN"/>
    <property type="match status" value="1"/>
</dbReference>
<feature type="region of interest" description="Disordered" evidence="10">
    <location>
        <begin position="91"/>
        <end position="120"/>
    </location>
</feature>
<dbReference type="Gene3D" id="3.30.160.60">
    <property type="entry name" value="Classic Zinc Finger"/>
    <property type="match status" value="1"/>
</dbReference>
<evidence type="ECO:0000256" key="6">
    <source>
        <dbReference type="ARBA" id="ARBA00022786"/>
    </source>
</evidence>
<comment type="pathway">
    <text evidence="2">Protein modification; protein ubiquitination.</text>
</comment>
<keyword evidence="6" id="KW-0833">Ubl conjugation pathway</keyword>
<feature type="compositionally biased region" description="Polar residues" evidence="10">
    <location>
        <begin position="984"/>
        <end position="1011"/>
    </location>
</feature>
<dbReference type="InterPro" id="IPR001965">
    <property type="entry name" value="Znf_PHD"/>
</dbReference>
<keyword evidence="7" id="KW-0862">Zinc</keyword>
<feature type="domain" description="RING-type" evidence="11">
    <location>
        <begin position="378"/>
        <end position="427"/>
    </location>
</feature>
<evidence type="ECO:0000259" key="11">
    <source>
        <dbReference type="PROSITE" id="PS50089"/>
    </source>
</evidence>
<feature type="region of interest" description="Disordered" evidence="10">
    <location>
        <begin position="977"/>
        <end position="1054"/>
    </location>
</feature>
<feature type="domain" description="C2H2-type" evidence="12">
    <location>
        <begin position="61"/>
        <end position="89"/>
    </location>
</feature>
<dbReference type="Pfam" id="PF13771">
    <property type="entry name" value="zf-HC5HC2H"/>
    <property type="match status" value="1"/>
</dbReference>
<dbReference type="InterPro" id="IPR034732">
    <property type="entry name" value="EPHD"/>
</dbReference>
<feature type="region of interest" description="Disordered" evidence="10">
    <location>
        <begin position="1289"/>
        <end position="1316"/>
    </location>
</feature>
<evidence type="ECO:0000256" key="7">
    <source>
        <dbReference type="ARBA" id="ARBA00022833"/>
    </source>
</evidence>
<dbReference type="OrthoDB" id="512616at2759"/>
<feature type="region of interest" description="Disordered" evidence="10">
    <location>
        <begin position="1381"/>
        <end position="1409"/>
    </location>
</feature>
<dbReference type="GO" id="GO:0008270">
    <property type="term" value="F:zinc ion binding"/>
    <property type="evidence" value="ECO:0007669"/>
    <property type="project" value="UniProtKB-KW"/>
</dbReference>
<feature type="compositionally biased region" description="Basic and acidic residues" evidence="10">
    <location>
        <begin position="101"/>
        <end position="111"/>
    </location>
</feature>
<feature type="region of interest" description="Disordered" evidence="10">
    <location>
        <begin position="701"/>
        <end position="729"/>
    </location>
</feature>
<dbReference type="CDD" id="cd15669">
    <property type="entry name" value="ePHD_PHF7_G2E3_like"/>
    <property type="match status" value="1"/>
</dbReference>
<keyword evidence="15" id="KW-1185">Reference proteome</keyword>
<keyword evidence="4" id="KW-0479">Metal-binding</keyword>
<feature type="domain" description="C2H2-type" evidence="12">
    <location>
        <begin position="128"/>
        <end position="156"/>
    </location>
</feature>
<dbReference type="EMBL" id="CAIIXF020000008">
    <property type="protein sequence ID" value="CAH1792605.1"/>
    <property type="molecule type" value="Genomic_DNA"/>
</dbReference>
<evidence type="ECO:0000256" key="4">
    <source>
        <dbReference type="ARBA" id="ARBA00022723"/>
    </source>
</evidence>
<dbReference type="PROSITE" id="PS50089">
    <property type="entry name" value="ZF_RING_2"/>
    <property type="match status" value="1"/>
</dbReference>
<dbReference type="PANTHER" id="PTHR12420:SF42">
    <property type="entry name" value="G2_M PHASE-SPECIFIC E3 UBIQUITIN-PROTEIN LIGASE"/>
    <property type="match status" value="1"/>
</dbReference>
<dbReference type="SUPFAM" id="SSF57850">
    <property type="entry name" value="RING/U-box"/>
    <property type="match status" value="1"/>
</dbReference>
<keyword evidence="3" id="KW-0808">Transferase</keyword>
<evidence type="ECO:0000256" key="9">
    <source>
        <dbReference type="PROSITE-ProRule" id="PRU00042"/>
    </source>
</evidence>
<keyword evidence="8" id="KW-0539">Nucleus</keyword>
<feature type="region of interest" description="Disordered" evidence="10">
    <location>
        <begin position="1088"/>
        <end position="1118"/>
    </location>
</feature>
<dbReference type="PROSITE" id="PS51805">
    <property type="entry name" value="EPHD"/>
    <property type="match status" value="1"/>
</dbReference>
<evidence type="ECO:0000256" key="10">
    <source>
        <dbReference type="SAM" id="MobiDB-lite"/>
    </source>
</evidence>
<evidence type="ECO:0000259" key="13">
    <source>
        <dbReference type="PROSITE" id="PS51805"/>
    </source>
</evidence>
<feature type="domain" description="C2H2-type" evidence="12">
    <location>
        <begin position="191"/>
        <end position="216"/>
    </location>
</feature>
<dbReference type="PROSITE" id="PS00028">
    <property type="entry name" value="ZINC_FINGER_C2H2_1"/>
    <property type="match status" value="4"/>
</dbReference>
<evidence type="ECO:0000256" key="2">
    <source>
        <dbReference type="ARBA" id="ARBA00004906"/>
    </source>
</evidence>
<evidence type="ECO:0000256" key="3">
    <source>
        <dbReference type="ARBA" id="ARBA00022679"/>
    </source>
</evidence>
<feature type="region of interest" description="Disordered" evidence="10">
    <location>
        <begin position="1332"/>
        <end position="1352"/>
    </location>
</feature>
<feature type="region of interest" description="Disordered" evidence="10">
    <location>
        <begin position="154"/>
        <end position="181"/>
    </location>
</feature>
<dbReference type="Pfam" id="PF26054">
    <property type="entry name" value="PHD_G2E3"/>
    <property type="match status" value="1"/>
</dbReference>
<name>A0A8S4PHV2_OWEFU</name>
<keyword evidence="5 9" id="KW-0863">Zinc-finger</keyword>
<feature type="region of interest" description="Disordered" evidence="10">
    <location>
        <begin position="560"/>
        <end position="622"/>
    </location>
</feature>
<comment type="caution">
    <text evidence="14">The sequence shown here is derived from an EMBL/GenBank/DDBJ whole genome shotgun (WGS) entry which is preliminary data.</text>
</comment>
<dbReference type="PROSITE" id="PS50157">
    <property type="entry name" value="ZINC_FINGER_C2H2_2"/>
    <property type="match status" value="3"/>
</dbReference>
<dbReference type="GO" id="GO:0005634">
    <property type="term" value="C:nucleus"/>
    <property type="evidence" value="ECO:0007669"/>
    <property type="project" value="TreeGrafter"/>
</dbReference>
<feature type="domain" description="PHD-type" evidence="13">
    <location>
        <begin position="240"/>
        <end position="356"/>
    </location>
</feature>
<dbReference type="InterPro" id="IPR013087">
    <property type="entry name" value="Znf_C2H2_type"/>
</dbReference>
<feature type="region of interest" description="Disordered" evidence="10">
    <location>
        <begin position="1589"/>
        <end position="1625"/>
    </location>
</feature>
<dbReference type="SMART" id="SM00355">
    <property type="entry name" value="ZnF_C2H2"/>
    <property type="match status" value="4"/>
</dbReference>
<dbReference type="SMART" id="SM00249">
    <property type="entry name" value="PHD"/>
    <property type="match status" value="3"/>
</dbReference>
<feature type="compositionally biased region" description="Polar residues" evidence="10">
    <location>
        <begin position="1097"/>
        <end position="1118"/>
    </location>
</feature>
<dbReference type="InterPro" id="IPR011011">
    <property type="entry name" value="Znf_FYVE_PHD"/>
</dbReference>
<dbReference type="InterPro" id="IPR013083">
    <property type="entry name" value="Znf_RING/FYVE/PHD"/>
</dbReference>
<feature type="compositionally biased region" description="Polar residues" evidence="10">
    <location>
        <begin position="823"/>
        <end position="833"/>
    </location>
</feature>